<keyword evidence="2" id="KW-1185">Reference proteome</keyword>
<name>A0ACC0BQH4_CATRO</name>
<accession>A0ACC0BQH4</accession>
<dbReference type="Proteomes" id="UP001060085">
    <property type="component" value="Linkage Group LG03"/>
</dbReference>
<gene>
    <name evidence="1" type="ORF">M9H77_15167</name>
</gene>
<comment type="caution">
    <text evidence="1">The sequence shown here is derived from an EMBL/GenBank/DDBJ whole genome shotgun (WGS) entry which is preliminary data.</text>
</comment>
<dbReference type="EMBL" id="CM044703">
    <property type="protein sequence ID" value="KAI5674803.1"/>
    <property type="molecule type" value="Genomic_DNA"/>
</dbReference>
<sequence length="245" mass="26402">MVKNLGGYSCFIVNISPVMKNWFSGLGNLAGGCKDLFFNRVSAELGGFKSGILFDVIQKVAFSLLTFIFALGGATIGTITGAIKGQTTETGLLRGAGVGAVAGAITAVQLLELIVNGEPFSKVALICSLVNGKIFMEWVSPAVLKAYQWQISTMDTNLREISDIFDVNGTKGLSRDIINNLPIYEFPSIVPTNSCQEMSCAICLLDFKKGDCGRMLPSCGHSFHSNCIDEWLSRHGNCPICRRDV</sequence>
<evidence type="ECO:0000313" key="2">
    <source>
        <dbReference type="Proteomes" id="UP001060085"/>
    </source>
</evidence>
<evidence type="ECO:0000313" key="1">
    <source>
        <dbReference type="EMBL" id="KAI5674803.1"/>
    </source>
</evidence>
<proteinExistence type="predicted"/>
<protein>
    <submittedName>
        <fullName evidence="1">Uncharacterized protein</fullName>
    </submittedName>
</protein>
<organism evidence="1 2">
    <name type="scientific">Catharanthus roseus</name>
    <name type="common">Madagascar periwinkle</name>
    <name type="synonym">Vinca rosea</name>
    <dbReference type="NCBI Taxonomy" id="4058"/>
    <lineage>
        <taxon>Eukaryota</taxon>
        <taxon>Viridiplantae</taxon>
        <taxon>Streptophyta</taxon>
        <taxon>Embryophyta</taxon>
        <taxon>Tracheophyta</taxon>
        <taxon>Spermatophyta</taxon>
        <taxon>Magnoliopsida</taxon>
        <taxon>eudicotyledons</taxon>
        <taxon>Gunneridae</taxon>
        <taxon>Pentapetalae</taxon>
        <taxon>asterids</taxon>
        <taxon>lamiids</taxon>
        <taxon>Gentianales</taxon>
        <taxon>Apocynaceae</taxon>
        <taxon>Rauvolfioideae</taxon>
        <taxon>Vinceae</taxon>
        <taxon>Catharanthinae</taxon>
        <taxon>Catharanthus</taxon>
    </lineage>
</organism>
<reference evidence="2" key="1">
    <citation type="journal article" date="2023" name="Nat. Plants">
        <title>Single-cell RNA sequencing provides a high-resolution roadmap for understanding the multicellular compartmentation of specialized metabolism.</title>
        <authorList>
            <person name="Sun S."/>
            <person name="Shen X."/>
            <person name="Li Y."/>
            <person name="Li Y."/>
            <person name="Wang S."/>
            <person name="Li R."/>
            <person name="Zhang H."/>
            <person name="Shen G."/>
            <person name="Guo B."/>
            <person name="Wei J."/>
            <person name="Xu J."/>
            <person name="St-Pierre B."/>
            <person name="Chen S."/>
            <person name="Sun C."/>
        </authorList>
    </citation>
    <scope>NUCLEOTIDE SEQUENCE [LARGE SCALE GENOMIC DNA]</scope>
</reference>